<dbReference type="AlphaFoldDB" id="A0A7G5KJ46"/>
<dbReference type="SUPFAM" id="SSF50685">
    <property type="entry name" value="Barwin-like endoglucanases"/>
    <property type="match status" value="1"/>
</dbReference>
<gene>
    <name evidence="1" type="ORF">F9C07_2111199</name>
</gene>
<protein>
    <recommendedName>
        <fullName evidence="3">Expansin-like EG45 domain-containing protein</fullName>
    </recommendedName>
</protein>
<evidence type="ECO:0000313" key="1">
    <source>
        <dbReference type="EMBL" id="QRD93253.1"/>
    </source>
</evidence>
<keyword evidence="2" id="KW-1185">Reference proteome</keyword>
<sequence>MVLAPIPQHTGFIRKFGQLKHLTNQKINHEVRRFHRLLPPHHLSEKATFTLYSEGDTRGSPHCAMTTNACGQPNQSGISAALSQAQYSLAAGQGVSPECGTCWEITVTSDMSGNPIKEKTIKVTLNNLCPIDGNSICNTSNKYEAGIHFDLCMDIGAESFLTFGARIGTARQALLGIGEMAEIQYVAFILLLSWTDIDG</sequence>
<dbReference type="Proteomes" id="UP000596276">
    <property type="component" value="Chromosome 8"/>
</dbReference>
<organism evidence="1 2">
    <name type="scientific">Aspergillus flavus (strain ATCC 200026 / FGSC A1120 / IAM 13836 / NRRL 3357 / JCM 12722 / SRRC 167)</name>
    <dbReference type="NCBI Taxonomy" id="332952"/>
    <lineage>
        <taxon>Eukaryota</taxon>
        <taxon>Fungi</taxon>
        <taxon>Dikarya</taxon>
        <taxon>Ascomycota</taxon>
        <taxon>Pezizomycotina</taxon>
        <taxon>Eurotiomycetes</taxon>
        <taxon>Eurotiomycetidae</taxon>
        <taxon>Eurotiales</taxon>
        <taxon>Aspergillaceae</taxon>
        <taxon>Aspergillus</taxon>
        <taxon>Aspergillus subgen. Circumdati</taxon>
    </lineage>
</organism>
<dbReference type="EMBL" id="CP044616">
    <property type="protein sequence ID" value="QRD93253.1"/>
    <property type="molecule type" value="Genomic_DNA"/>
</dbReference>
<reference evidence="2" key="1">
    <citation type="journal article" date="2021" name="G3 (Bethesda)">
        <title>Chromosome assembled and annotated genome sequence of Aspergillus flavus NRRL 3357.</title>
        <authorList>
            <person name="Skerker J.M."/>
            <person name="Pianalto K.M."/>
            <person name="Mondo S.J."/>
            <person name="Yang K."/>
            <person name="Arkin A.P."/>
            <person name="Keller N.P."/>
            <person name="Grigoriev I.V."/>
            <person name="Louise Glass N.L."/>
        </authorList>
    </citation>
    <scope>NUCLEOTIDE SEQUENCE [LARGE SCALE GENOMIC DNA]</scope>
    <source>
        <strain evidence="2">ATCC 200026 / FGSC A1120 / IAM 13836 / NRRL 3357 / JCM 12722 / SRRC 167</strain>
    </source>
</reference>
<dbReference type="Pfam" id="PF22514">
    <property type="entry name" value="EXPB1_D1"/>
    <property type="match status" value="1"/>
</dbReference>
<dbReference type="InterPro" id="IPR036908">
    <property type="entry name" value="RlpA-like_sf"/>
</dbReference>
<evidence type="ECO:0008006" key="3">
    <source>
        <dbReference type="Google" id="ProtNLM"/>
    </source>
</evidence>
<evidence type="ECO:0000313" key="2">
    <source>
        <dbReference type="Proteomes" id="UP000596276"/>
    </source>
</evidence>
<name>A0A7G5KJ46_ASPFN</name>
<accession>A0A7G5KJ46</accession>
<dbReference type="Gene3D" id="2.40.40.10">
    <property type="entry name" value="RlpA-like domain"/>
    <property type="match status" value="1"/>
</dbReference>
<dbReference type="VEuPathDB" id="FungiDB:AFLA_013156"/>
<dbReference type="VEuPathDB" id="FungiDB:F9C07_2111199"/>
<proteinExistence type="predicted"/>